<sequence>MSTTALPRPEPVTRAGLIAGTVAGLIITIGGLARALGWLTDDLDVHEVARQVSDLILGAGVLWATLAPAVLALWARSKVTPLADPRDVDGNPLVVDSWPVDVVTTNPADLVTADPRDHYLTDDEPGEHAAPEPTTQMPALPVVPAPVEPTPIALEVAAALTDTQPAIPAVRV</sequence>
<organism evidence="3 4">
    <name type="scientific">Blastococcus carthaginiensis</name>
    <dbReference type="NCBI Taxonomy" id="3050034"/>
    <lineage>
        <taxon>Bacteria</taxon>
        <taxon>Bacillati</taxon>
        <taxon>Actinomycetota</taxon>
        <taxon>Actinomycetes</taxon>
        <taxon>Geodermatophilales</taxon>
        <taxon>Geodermatophilaceae</taxon>
        <taxon>Blastococcus</taxon>
    </lineage>
</organism>
<protein>
    <recommendedName>
        <fullName evidence="5">DNA segregation ATPase FtsK/SpoIIIE, S-DNA-T family</fullName>
    </recommendedName>
</protein>
<feature type="transmembrane region" description="Helical" evidence="2">
    <location>
        <begin position="12"/>
        <end position="35"/>
    </location>
</feature>
<evidence type="ECO:0000256" key="1">
    <source>
        <dbReference type="SAM" id="MobiDB-lite"/>
    </source>
</evidence>
<feature type="region of interest" description="Disordered" evidence="1">
    <location>
        <begin position="112"/>
        <end position="139"/>
    </location>
</feature>
<comment type="caution">
    <text evidence="3">The sequence shown here is derived from an EMBL/GenBank/DDBJ whole genome shotgun (WGS) entry which is preliminary data.</text>
</comment>
<evidence type="ECO:0000313" key="3">
    <source>
        <dbReference type="EMBL" id="MDP5182190.1"/>
    </source>
</evidence>
<name>A0ABT9I9D0_9ACTN</name>
<feature type="compositionally biased region" description="Basic and acidic residues" evidence="1">
    <location>
        <begin position="114"/>
        <end position="130"/>
    </location>
</feature>
<keyword evidence="4" id="KW-1185">Reference proteome</keyword>
<keyword evidence="2" id="KW-0812">Transmembrane</keyword>
<keyword evidence="2" id="KW-1133">Transmembrane helix</keyword>
<keyword evidence="2" id="KW-0472">Membrane</keyword>
<feature type="transmembrane region" description="Helical" evidence="2">
    <location>
        <begin position="55"/>
        <end position="75"/>
    </location>
</feature>
<dbReference type="RefSeq" id="WP_305998892.1">
    <property type="nucleotide sequence ID" value="NZ_JASNFN010000004.1"/>
</dbReference>
<proteinExistence type="predicted"/>
<evidence type="ECO:0000313" key="4">
    <source>
        <dbReference type="Proteomes" id="UP001233673"/>
    </source>
</evidence>
<evidence type="ECO:0000256" key="2">
    <source>
        <dbReference type="SAM" id="Phobius"/>
    </source>
</evidence>
<dbReference type="EMBL" id="JASNFN010000004">
    <property type="protein sequence ID" value="MDP5182190.1"/>
    <property type="molecule type" value="Genomic_DNA"/>
</dbReference>
<gene>
    <name evidence="3" type="ORF">QOZ88_06035</name>
</gene>
<accession>A0ABT9I9D0</accession>
<evidence type="ECO:0008006" key="5">
    <source>
        <dbReference type="Google" id="ProtNLM"/>
    </source>
</evidence>
<dbReference type="Proteomes" id="UP001233673">
    <property type="component" value="Unassembled WGS sequence"/>
</dbReference>
<reference evidence="4" key="1">
    <citation type="submission" date="2023-05" db="EMBL/GenBank/DDBJ databases">
        <title>Draft genome of Pseudofrankia sp. BMG5.37.</title>
        <authorList>
            <person name="Gtari M."/>
            <person name="Ghodhbane F."/>
            <person name="Sbissi I."/>
        </authorList>
    </citation>
    <scope>NUCLEOTIDE SEQUENCE [LARGE SCALE GENOMIC DNA]</scope>
    <source>
        <strain evidence="4">BMG 814</strain>
    </source>
</reference>